<accession>A0A1F7IH47</accession>
<dbReference type="Proteomes" id="UP000179270">
    <property type="component" value="Unassembled WGS sequence"/>
</dbReference>
<dbReference type="EMBL" id="MGAF01000005">
    <property type="protein sequence ID" value="OGK42696.1"/>
    <property type="molecule type" value="Genomic_DNA"/>
</dbReference>
<keyword evidence="1" id="KW-0472">Membrane</keyword>
<reference evidence="2 3" key="1">
    <citation type="journal article" date="2016" name="Nat. Commun.">
        <title>Thousands of microbial genomes shed light on interconnected biogeochemical processes in an aquifer system.</title>
        <authorList>
            <person name="Anantharaman K."/>
            <person name="Brown C.T."/>
            <person name="Hug L.A."/>
            <person name="Sharon I."/>
            <person name="Castelle C.J."/>
            <person name="Probst A.J."/>
            <person name="Thomas B.C."/>
            <person name="Singh A."/>
            <person name="Wilkins M.J."/>
            <person name="Karaoz U."/>
            <person name="Brodie E.L."/>
            <person name="Williams K.H."/>
            <person name="Hubbard S.S."/>
            <person name="Banfield J.F."/>
        </authorList>
    </citation>
    <scope>NUCLEOTIDE SEQUENCE [LARGE SCALE GENOMIC DNA]</scope>
</reference>
<comment type="caution">
    <text evidence="2">The sequence shown here is derived from an EMBL/GenBank/DDBJ whole genome shotgun (WGS) entry which is preliminary data.</text>
</comment>
<name>A0A1F7IH47_9BACT</name>
<evidence type="ECO:0000256" key="1">
    <source>
        <dbReference type="SAM" id="Phobius"/>
    </source>
</evidence>
<dbReference type="STRING" id="1802055.A3A74_00115"/>
<evidence type="ECO:0000313" key="2">
    <source>
        <dbReference type="EMBL" id="OGK42696.1"/>
    </source>
</evidence>
<sequence length="193" mass="20998">MYDKLFRENKLVAIYSFSIVFLLIVAVLVNGTKNTYNSSASENNYITPGCYYKLNCPPKESDTKSTFQCVPTLVCPTPTLTPKPTGIRTSLTCGECAANKLTNLCFDSVKKTSYCTSLSTILPLPTGLTCVKCIVPTITPAKCTLPPACLFSEPRCLMPEPIGGWCGVTPTKGPYIYPTAATMYPKPTFGFNQ</sequence>
<proteinExistence type="predicted"/>
<gene>
    <name evidence="2" type="ORF">A3A74_00115</name>
</gene>
<evidence type="ECO:0000313" key="3">
    <source>
        <dbReference type="Proteomes" id="UP000179270"/>
    </source>
</evidence>
<protein>
    <submittedName>
        <fullName evidence="2">Uncharacterized protein</fullName>
    </submittedName>
</protein>
<dbReference type="AlphaFoldDB" id="A0A1F7IH47"/>
<keyword evidence="1" id="KW-1133">Transmembrane helix</keyword>
<organism evidence="2 3">
    <name type="scientific">Candidatus Roizmanbacteria bacterium RIFCSPLOWO2_01_FULL_35_13</name>
    <dbReference type="NCBI Taxonomy" id="1802055"/>
    <lineage>
        <taxon>Bacteria</taxon>
        <taxon>Candidatus Roizmaniibacteriota</taxon>
    </lineage>
</organism>
<feature type="transmembrane region" description="Helical" evidence="1">
    <location>
        <begin position="12"/>
        <end position="29"/>
    </location>
</feature>
<keyword evidence="1" id="KW-0812">Transmembrane</keyword>